<dbReference type="InterPro" id="IPR035963">
    <property type="entry name" value="FERM_2"/>
</dbReference>
<feature type="compositionally biased region" description="Polar residues" evidence="7">
    <location>
        <begin position="615"/>
        <end position="634"/>
    </location>
</feature>
<dbReference type="NCBIfam" id="TIGR01648">
    <property type="entry name" value="hnRNP-R-Q"/>
    <property type="match status" value="1"/>
</dbReference>
<comment type="caution">
    <text evidence="10">The sequence shown here is derived from an EMBL/GenBank/DDBJ whole genome shotgun (WGS) entry which is preliminary data.</text>
</comment>
<feature type="domain" description="RRM" evidence="9">
    <location>
        <begin position="418"/>
        <end position="488"/>
    </location>
</feature>
<dbReference type="InterPro" id="IPR035979">
    <property type="entry name" value="RBD_domain_sf"/>
</dbReference>
<evidence type="ECO:0000256" key="7">
    <source>
        <dbReference type="SAM" id="MobiDB-lite"/>
    </source>
</evidence>
<dbReference type="CDD" id="cd14473">
    <property type="entry name" value="FERM_B-lobe"/>
    <property type="match status" value="1"/>
</dbReference>
<keyword evidence="2" id="KW-0963">Cytoplasm</keyword>
<evidence type="ECO:0000256" key="2">
    <source>
        <dbReference type="ARBA" id="ARBA00022490"/>
    </source>
</evidence>
<dbReference type="InterPro" id="IPR014352">
    <property type="entry name" value="FERM/acyl-CoA-bd_prot_sf"/>
</dbReference>
<keyword evidence="4 5" id="KW-0694">RNA-binding</keyword>
<dbReference type="AlphaFoldDB" id="A0AAE1QNX4"/>
<dbReference type="Pfam" id="PF20492">
    <property type="entry name" value="ERM_helical"/>
    <property type="match status" value="1"/>
</dbReference>
<evidence type="ECO:0000259" key="8">
    <source>
        <dbReference type="PROSITE" id="PS50057"/>
    </source>
</evidence>
<evidence type="ECO:0000256" key="1">
    <source>
        <dbReference type="ARBA" id="ARBA00004496"/>
    </source>
</evidence>
<sequence>MDIYCPPEASVLLASYAVQAKYGDYDENTYRPGMLAEAEDLLPQRVIDQYQMTPEMWEERIKFWYADHKGMSRDEAEMEYLKIAQDLDIRRRPDSMETQQMKGQARDEKIRRQLEKSKLAKEKMLREEAEKEKQDLRQKLIQIQEEFNFAREALQKAQDTTELLAEKARLAEVEALLLTQKAAESEAEMQRIKMNVMRTEEEKLLIARKANEASYTFERTTGQHKYGGPPPDWEGNPPSAGCEIFVGNIPNYIYEDELITIFEECGKIWDLRLMMNSSTGLSKGYCFITYCNKDDAENAQAKFDGYEIKNSVRLKVNLSVPNLRLFIGNIPKSKSKEEIYQEFSKLTLGLKEVIVYSSPDDRKRNRGFCFLEYDSHKSASLAKRKLSTGRNKFWNCDILVDWADPQEEPDNDTMSKVKVLYVRNLVADVTENELKEHFEKYGPIERVKRIKDYAFVHFEDREHALKAIDKLNGLELNGVEIEVSLAKPPSDRKKKEEMLRLPRGAVIPPLSAPIPPPPPVVQMQQTRNRNNPAWWNAWFNYFNNPSPWWNNFQDPQRLFNGGATQAPTLPNFNVAAATVAAAALTRNRTGNHNPVWQPNNANQMAMGNANANGQKWNKNKPNQYSKNSNNTTKA</sequence>
<feature type="coiled-coil region" evidence="6">
    <location>
        <begin position="112"/>
        <end position="202"/>
    </location>
</feature>
<dbReference type="CDD" id="cd12250">
    <property type="entry name" value="RRM2_hnRNPR_like"/>
    <property type="match status" value="1"/>
</dbReference>
<dbReference type="SUPFAM" id="SSF54928">
    <property type="entry name" value="RNA-binding domain, RBD"/>
    <property type="match status" value="2"/>
</dbReference>
<evidence type="ECO:0000313" key="11">
    <source>
        <dbReference type="Proteomes" id="UP001291623"/>
    </source>
</evidence>
<dbReference type="GO" id="GO:0043168">
    <property type="term" value="F:anion binding"/>
    <property type="evidence" value="ECO:0007669"/>
    <property type="project" value="UniProtKB-ARBA"/>
</dbReference>
<dbReference type="GO" id="GO:0003723">
    <property type="term" value="F:RNA binding"/>
    <property type="evidence" value="ECO:0007669"/>
    <property type="project" value="UniProtKB-UniRule"/>
</dbReference>
<keyword evidence="6" id="KW-0175">Coiled coil</keyword>
<dbReference type="PROSITE" id="PS50102">
    <property type="entry name" value="RRM"/>
    <property type="match status" value="3"/>
</dbReference>
<dbReference type="PRINTS" id="PR00935">
    <property type="entry name" value="BAND41"/>
</dbReference>
<accession>A0AAE1QNX4</accession>
<dbReference type="GO" id="GO:0005737">
    <property type="term" value="C:cytoplasm"/>
    <property type="evidence" value="ECO:0007669"/>
    <property type="project" value="UniProtKB-SubCell"/>
</dbReference>
<name>A0AAE1QNX4_9SOLA</name>
<feature type="domain" description="FERM" evidence="8">
    <location>
        <begin position="1"/>
        <end position="201"/>
    </location>
</feature>
<dbReference type="CDD" id="cd12249">
    <property type="entry name" value="RRM1_hnRNPR_like"/>
    <property type="match status" value="1"/>
</dbReference>
<dbReference type="InterPro" id="IPR019748">
    <property type="entry name" value="FERM_central"/>
</dbReference>
<dbReference type="Gene3D" id="1.20.80.10">
    <property type="match status" value="1"/>
</dbReference>
<evidence type="ECO:0000256" key="5">
    <source>
        <dbReference type="PROSITE-ProRule" id="PRU00176"/>
    </source>
</evidence>
<gene>
    <name evidence="10" type="ORF">RND71_044185</name>
</gene>
<feature type="compositionally biased region" description="Low complexity" evidence="7">
    <location>
        <begin position="600"/>
        <end position="614"/>
    </location>
</feature>
<keyword evidence="3" id="KW-0677">Repeat</keyword>
<dbReference type="GO" id="GO:0008092">
    <property type="term" value="F:cytoskeletal protein binding"/>
    <property type="evidence" value="ECO:0007669"/>
    <property type="project" value="InterPro"/>
</dbReference>
<dbReference type="InterPro" id="IPR000798">
    <property type="entry name" value="Ez/rad/moesin-like"/>
</dbReference>
<evidence type="ECO:0000313" key="10">
    <source>
        <dbReference type="EMBL" id="KAK4337055.1"/>
    </source>
</evidence>
<dbReference type="PANTHER" id="PTHR21245">
    <property type="entry name" value="HETEROGENEOUS NUCLEAR RIBONUCLEOPROTEIN"/>
    <property type="match status" value="1"/>
</dbReference>
<evidence type="ECO:0000259" key="9">
    <source>
        <dbReference type="PROSITE" id="PS50102"/>
    </source>
</evidence>
<feature type="region of interest" description="Disordered" evidence="7">
    <location>
        <begin position="600"/>
        <end position="634"/>
    </location>
</feature>
<dbReference type="InterPro" id="IPR046810">
    <property type="entry name" value="ERM_helical"/>
</dbReference>
<reference evidence="10" key="1">
    <citation type="submission" date="2023-12" db="EMBL/GenBank/DDBJ databases">
        <title>Genome assembly of Anisodus tanguticus.</title>
        <authorList>
            <person name="Wang Y.-J."/>
        </authorList>
    </citation>
    <scope>NUCLEOTIDE SEQUENCE</scope>
    <source>
        <strain evidence="10">KB-2021</strain>
        <tissue evidence="10">Leaf</tissue>
    </source>
</reference>
<evidence type="ECO:0000256" key="3">
    <source>
        <dbReference type="ARBA" id="ARBA00022737"/>
    </source>
</evidence>
<evidence type="ECO:0000256" key="4">
    <source>
        <dbReference type="ARBA" id="ARBA00022884"/>
    </source>
</evidence>
<dbReference type="Proteomes" id="UP001291623">
    <property type="component" value="Unassembled WGS sequence"/>
</dbReference>
<dbReference type="InterPro" id="IPR006535">
    <property type="entry name" value="HnRNP_R/Q_splicing_fac"/>
</dbReference>
<feature type="domain" description="RRM" evidence="9">
    <location>
        <begin position="242"/>
        <end position="321"/>
    </location>
</feature>
<dbReference type="Pfam" id="PF00373">
    <property type="entry name" value="FERM_M"/>
    <property type="match status" value="1"/>
</dbReference>
<dbReference type="CDD" id="cd12251">
    <property type="entry name" value="RRM3_hnRNPR_like"/>
    <property type="match status" value="1"/>
</dbReference>
<keyword evidence="11" id="KW-1185">Reference proteome</keyword>
<dbReference type="InterPro" id="IPR019749">
    <property type="entry name" value="Band_41_domain"/>
</dbReference>
<dbReference type="GO" id="GO:1901363">
    <property type="term" value="F:heterocyclic compound binding"/>
    <property type="evidence" value="ECO:0007669"/>
    <property type="project" value="UniProtKB-ARBA"/>
</dbReference>
<dbReference type="InterPro" id="IPR000299">
    <property type="entry name" value="FERM_domain"/>
</dbReference>
<dbReference type="SMART" id="SM00360">
    <property type="entry name" value="RRM"/>
    <property type="match status" value="3"/>
</dbReference>
<dbReference type="Gene3D" id="1.20.5.450">
    <property type="match status" value="1"/>
</dbReference>
<feature type="domain" description="RRM" evidence="9">
    <location>
        <begin position="323"/>
        <end position="405"/>
    </location>
</feature>
<dbReference type="PROSITE" id="PS50057">
    <property type="entry name" value="FERM_3"/>
    <property type="match status" value="1"/>
</dbReference>
<dbReference type="Gene3D" id="3.30.70.330">
    <property type="match status" value="3"/>
</dbReference>
<dbReference type="InterPro" id="IPR012677">
    <property type="entry name" value="Nucleotide-bd_a/b_plait_sf"/>
</dbReference>
<protein>
    <submittedName>
        <fullName evidence="10">Uncharacterized protein</fullName>
    </submittedName>
</protein>
<dbReference type="InterPro" id="IPR000504">
    <property type="entry name" value="RRM_dom"/>
</dbReference>
<evidence type="ECO:0000256" key="6">
    <source>
        <dbReference type="SAM" id="Coils"/>
    </source>
</evidence>
<dbReference type="EMBL" id="JAVYJV010000059">
    <property type="protein sequence ID" value="KAK4337055.1"/>
    <property type="molecule type" value="Genomic_DNA"/>
</dbReference>
<dbReference type="PRINTS" id="PR00661">
    <property type="entry name" value="ERMFAMILY"/>
</dbReference>
<dbReference type="SUPFAM" id="SSF47031">
    <property type="entry name" value="Second domain of FERM"/>
    <property type="match status" value="1"/>
</dbReference>
<dbReference type="Pfam" id="PF00076">
    <property type="entry name" value="RRM_1"/>
    <property type="match status" value="3"/>
</dbReference>
<dbReference type="FunFam" id="3.30.70.330:FF:000213">
    <property type="entry name" value="Uncharacterized protein, isoform R"/>
    <property type="match status" value="1"/>
</dbReference>
<proteinExistence type="predicted"/>
<dbReference type="FunFam" id="3.30.70.330:FF:000023">
    <property type="entry name" value="Heterogeneous nuclear ribonucleoprotein q isoform"/>
    <property type="match status" value="1"/>
</dbReference>
<comment type="subcellular location">
    <subcellularLocation>
        <location evidence="1">Cytoplasm</location>
    </subcellularLocation>
</comment>
<dbReference type="GO" id="GO:1901265">
    <property type="term" value="F:nucleoside phosphate binding"/>
    <property type="evidence" value="ECO:0007669"/>
    <property type="project" value="UniProtKB-ARBA"/>
</dbReference>
<organism evidence="10 11">
    <name type="scientific">Anisodus tanguticus</name>
    <dbReference type="NCBI Taxonomy" id="243964"/>
    <lineage>
        <taxon>Eukaryota</taxon>
        <taxon>Viridiplantae</taxon>
        <taxon>Streptophyta</taxon>
        <taxon>Embryophyta</taxon>
        <taxon>Tracheophyta</taxon>
        <taxon>Spermatophyta</taxon>
        <taxon>Magnoliopsida</taxon>
        <taxon>eudicotyledons</taxon>
        <taxon>Gunneridae</taxon>
        <taxon>Pentapetalae</taxon>
        <taxon>asterids</taxon>
        <taxon>lamiids</taxon>
        <taxon>Solanales</taxon>
        <taxon>Solanaceae</taxon>
        <taxon>Solanoideae</taxon>
        <taxon>Hyoscyameae</taxon>
        <taxon>Anisodus</taxon>
    </lineage>
</organism>